<dbReference type="InterPro" id="IPR003329">
    <property type="entry name" value="Cytidylyl_trans"/>
</dbReference>
<protein>
    <recommendedName>
        <fullName evidence="2">CMP-N-acetylneuraminic acid synthetase</fullName>
    </recommendedName>
</protein>
<dbReference type="PANTHER" id="PTHR21485">
    <property type="entry name" value="HAD SUPERFAMILY MEMBERS CMAS AND KDSC"/>
    <property type="match status" value="1"/>
</dbReference>
<dbReference type="InterPro" id="IPR050793">
    <property type="entry name" value="CMP-NeuNAc_synthase"/>
</dbReference>
<name>A0A0F9FXX5_9ZZZZ</name>
<dbReference type="AlphaFoldDB" id="A0A0F9FXX5"/>
<dbReference type="Gene3D" id="3.90.550.10">
    <property type="entry name" value="Spore Coat Polysaccharide Biosynthesis Protein SpsA, Chain A"/>
    <property type="match status" value="1"/>
</dbReference>
<dbReference type="SUPFAM" id="SSF53448">
    <property type="entry name" value="Nucleotide-diphospho-sugar transferases"/>
    <property type="match status" value="1"/>
</dbReference>
<dbReference type="GO" id="GO:0008781">
    <property type="term" value="F:N-acylneuraminate cytidylyltransferase activity"/>
    <property type="evidence" value="ECO:0007669"/>
    <property type="project" value="TreeGrafter"/>
</dbReference>
<comment type="caution">
    <text evidence="1">The sequence shown here is derived from an EMBL/GenBank/DDBJ whole genome shotgun (WGS) entry which is preliminary data.</text>
</comment>
<proteinExistence type="predicted"/>
<gene>
    <name evidence="1" type="ORF">LCGC14_2187500</name>
</gene>
<reference evidence="1" key="1">
    <citation type="journal article" date="2015" name="Nature">
        <title>Complex archaea that bridge the gap between prokaryotes and eukaryotes.</title>
        <authorList>
            <person name="Spang A."/>
            <person name="Saw J.H."/>
            <person name="Jorgensen S.L."/>
            <person name="Zaremba-Niedzwiedzka K."/>
            <person name="Martijn J."/>
            <person name="Lind A.E."/>
            <person name="van Eijk R."/>
            <person name="Schleper C."/>
            <person name="Guy L."/>
            <person name="Ettema T.J."/>
        </authorList>
    </citation>
    <scope>NUCLEOTIDE SEQUENCE</scope>
</reference>
<dbReference type="PANTHER" id="PTHR21485:SF6">
    <property type="entry name" value="N-ACYLNEURAMINATE CYTIDYLYLTRANSFERASE-RELATED"/>
    <property type="match status" value="1"/>
</dbReference>
<evidence type="ECO:0000313" key="1">
    <source>
        <dbReference type="EMBL" id="KKL62210.1"/>
    </source>
</evidence>
<accession>A0A0F9FXX5</accession>
<dbReference type="EMBL" id="LAZR01028563">
    <property type="protein sequence ID" value="KKL62210.1"/>
    <property type="molecule type" value="Genomic_DNA"/>
</dbReference>
<dbReference type="InterPro" id="IPR029044">
    <property type="entry name" value="Nucleotide-diphossugar_trans"/>
</dbReference>
<organism evidence="1">
    <name type="scientific">marine sediment metagenome</name>
    <dbReference type="NCBI Taxonomy" id="412755"/>
    <lineage>
        <taxon>unclassified sequences</taxon>
        <taxon>metagenomes</taxon>
        <taxon>ecological metagenomes</taxon>
    </lineage>
</organism>
<sequence>MENKILCIIPARSGSKGILNKNIIDLCGKPLISYVIESAISSKIFDKIVVSTNSEKISDVSKKYGAEVPFLRPEHLSTDESLVKDAITYTLENIKEDYEYVCVLQPSSPLLLSEDIKGAYFLLKEKKAEMVVSVYESPVNINWVGSISDDLSMKNFFSKDICHTRRQDFSKCFCLNGAIYFGEQKIFYYKEDYYKQDAYAYIMSRERSIDIDSYGDLKMAEYFLKKRRENE</sequence>
<dbReference type="Pfam" id="PF02348">
    <property type="entry name" value="CTP_transf_3"/>
    <property type="match status" value="1"/>
</dbReference>
<dbReference type="CDD" id="cd02513">
    <property type="entry name" value="CMP-NeuAc_Synthase"/>
    <property type="match status" value="1"/>
</dbReference>
<evidence type="ECO:0008006" key="2">
    <source>
        <dbReference type="Google" id="ProtNLM"/>
    </source>
</evidence>